<name>A0A9P6GHD0_9PLEO</name>
<organism evidence="2 3">
    <name type="scientific">Paraphaeosphaeria minitans</name>
    <dbReference type="NCBI Taxonomy" id="565426"/>
    <lineage>
        <taxon>Eukaryota</taxon>
        <taxon>Fungi</taxon>
        <taxon>Dikarya</taxon>
        <taxon>Ascomycota</taxon>
        <taxon>Pezizomycotina</taxon>
        <taxon>Dothideomycetes</taxon>
        <taxon>Pleosporomycetidae</taxon>
        <taxon>Pleosporales</taxon>
        <taxon>Massarineae</taxon>
        <taxon>Didymosphaeriaceae</taxon>
        <taxon>Paraphaeosphaeria</taxon>
    </lineage>
</organism>
<accession>A0A9P6GHD0</accession>
<feature type="transmembrane region" description="Helical" evidence="1">
    <location>
        <begin position="12"/>
        <end position="32"/>
    </location>
</feature>
<evidence type="ECO:0000313" key="2">
    <source>
        <dbReference type="EMBL" id="KAF9734194.1"/>
    </source>
</evidence>
<dbReference type="EMBL" id="WJXW01000007">
    <property type="protein sequence ID" value="KAF9734194.1"/>
    <property type="molecule type" value="Genomic_DNA"/>
</dbReference>
<dbReference type="OrthoDB" id="2555959at2759"/>
<gene>
    <name evidence="2" type="ORF">PMIN01_07097</name>
</gene>
<keyword evidence="1" id="KW-0472">Membrane</keyword>
<keyword evidence="1" id="KW-1133">Transmembrane helix</keyword>
<comment type="caution">
    <text evidence="2">The sequence shown here is derived from an EMBL/GenBank/DDBJ whole genome shotgun (WGS) entry which is preliminary data.</text>
</comment>
<keyword evidence="3" id="KW-1185">Reference proteome</keyword>
<keyword evidence="1" id="KW-0812">Transmembrane</keyword>
<evidence type="ECO:0000256" key="1">
    <source>
        <dbReference type="SAM" id="Phobius"/>
    </source>
</evidence>
<dbReference type="Proteomes" id="UP000756921">
    <property type="component" value="Unassembled WGS sequence"/>
</dbReference>
<sequence length="125" mass="14148">MSLWQWYKGIPTRTRMLVGVGVMGYAAAAMFVTDRLEERMGLVPTEKDKEELDRALPKITVVDRPSKSSTPSSQVDAYSHRHETGLSLLEAHYHREIQQAPVHQGLLQTLTTFNSAFNESLVMPY</sequence>
<dbReference type="AlphaFoldDB" id="A0A9P6GHD0"/>
<proteinExistence type="predicted"/>
<reference evidence="2" key="1">
    <citation type="journal article" date="2020" name="Mol. Plant Microbe Interact.">
        <title>Genome Sequence of the Biocontrol Agent Coniothyrium minitans strain Conio (IMI 134523).</title>
        <authorList>
            <person name="Patel D."/>
            <person name="Shittu T.A."/>
            <person name="Baroncelli R."/>
            <person name="Muthumeenakshi S."/>
            <person name="Osborne T.H."/>
            <person name="Janganan T.K."/>
            <person name="Sreenivasaprasad S."/>
        </authorList>
    </citation>
    <scope>NUCLEOTIDE SEQUENCE</scope>
    <source>
        <strain evidence="2">Conio</strain>
    </source>
</reference>
<protein>
    <submittedName>
        <fullName evidence="2">Uncharacterized protein</fullName>
    </submittedName>
</protein>
<evidence type="ECO:0000313" key="3">
    <source>
        <dbReference type="Proteomes" id="UP000756921"/>
    </source>
</evidence>